<dbReference type="SMART" id="SM00671">
    <property type="entry name" value="SEL1"/>
    <property type="match status" value="11"/>
</dbReference>
<evidence type="ECO:0000256" key="6">
    <source>
        <dbReference type="ARBA" id="ARBA00022692"/>
    </source>
</evidence>
<evidence type="ECO:0000256" key="15">
    <source>
        <dbReference type="SAM" id="Phobius"/>
    </source>
</evidence>
<evidence type="ECO:0000313" key="17">
    <source>
        <dbReference type="Proteomes" id="UP000823405"/>
    </source>
</evidence>
<evidence type="ECO:0000256" key="1">
    <source>
        <dbReference type="ARBA" id="ARBA00004448"/>
    </source>
</evidence>
<keyword evidence="8" id="KW-0999">Mitochondrion inner membrane</keyword>
<evidence type="ECO:0000256" key="12">
    <source>
        <dbReference type="ARBA" id="ARBA00024143"/>
    </source>
</evidence>
<feature type="repeat" description="Solcar" evidence="14">
    <location>
        <begin position="580"/>
        <end position="674"/>
    </location>
</feature>
<comment type="caution">
    <text evidence="16">The sequence shown here is derived from an EMBL/GenBank/DDBJ whole genome shotgun (WGS) entry which is preliminary data.</text>
</comment>
<dbReference type="PANTHER" id="PTHR45635">
    <property type="entry name" value="ADP,ATP CARRIER PROTEIN 1-RELATED-RELATED"/>
    <property type="match status" value="1"/>
</dbReference>
<reference evidence="16" key="1">
    <citation type="journal article" date="2020" name="Fungal Divers.">
        <title>Resolving the Mortierellaceae phylogeny through synthesis of multi-gene phylogenetics and phylogenomics.</title>
        <authorList>
            <person name="Vandepol N."/>
            <person name="Liber J."/>
            <person name="Desiro A."/>
            <person name="Na H."/>
            <person name="Kennedy M."/>
            <person name="Barry K."/>
            <person name="Grigoriev I.V."/>
            <person name="Miller A.N."/>
            <person name="O'Donnell K."/>
            <person name="Stajich J.E."/>
            <person name="Bonito G."/>
        </authorList>
    </citation>
    <scope>NUCLEOTIDE SEQUENCE</scope>
    <source>
        <strain evidence="16">NVP60</strain>
    </source>
</reference>
<dbReference type="InterPro" id="IPR011990">
    <property type="entry name" value="TPR-like_helical_dom_sf"/>
</dbReference>
<dbReference type="AlphaFoldDB" id="A0A9P6RL33"/>
<evidence type="ECO:0000256" key="5">
    <source>
        <dbReference type="ARBA" id="ARBA00022449"/>
    </source>
</evidence>
<name>A0A9P6RL33_9FUNG</name>
<evidence type="ECO:0000256" key="9">
    <source>
        <dbReference type="ARBA" id="ARBA00022989"/>
    </source>
</evidence>
<protein>
    <submittedName>
        <fullName evidence="16">ADP/ATP carrier protein</fullName>
    </submittedName>
</protein>
<dbReference type="GO" id="GO:0140021">
    <property type="term" value="P:mitochondrial ADP transmembrane transport"/>
    <property type="evidence" value="ECO:0007669"/>
    <property type="project" value="InterPro"/>
</dbReference>
<dbReference type="PROSITE" id="PS50920">
    <property type="entry name" value="SOLCAR"/>
    <property type="match status" value="3"/>
</dbReference>
<dbReference type="PRINTS" id="PR00926">
    <property type="entry name" value="MITOCARRIER"/>
</dbReference>
<feature type="repeat" description="Solcar" evidence="14">
    <location>
        <begin position="681"/>
        <end position="767"/>
    </location>
</feature>
<keyword evidence="9 15" id="KW-1133">Transmembrane helix</keyword>
<comment type="similarity">
    <text evidence="2">Belongs to the mitochondrial carrier (TC 2.A.29) family.</text>
</comment>
<dbReference type="Pfam" id="PF00153">
    <property type="entry name" value="Mito_carr"/>
    <property type="match status" value="3"/>
</dbReference>
<keyword evidence="10" id="KW-0496">Mitochondrion</keyword>
<feature type="transmembrane region" description="Helical" evidence="15">
    <location>
        <begin position="581"/>
        <end position="601"/>
    </location>
</feature>
<comment type="subcellular location">
    <subcellularLocation>
        <location evidence="1">Mitochondrion inner membrane</location>
        <topology evidence="1">Multi-pass membrane protein</topology>
    </subcellularLocation>
</comment>
<evidence type="ECO:0000256" key="7">
    <source>
        <dbReference type="ARBA" id="ARBA00022737"/>
    </source>
</evidence>
<keyword evidence="17" id="KW-1185">Reference proteome</keyword>
<keyword evidence="5" id="KW-0050">Antiport</keyword>
<keyword evidence="11 14" id="KW-0472">Membrane</keyword>
<dbReference type="PANTHER" id="PTHR45635:SF14">
    <property type="entry name" value="ADP_ATP TRANSLOCASE"/>
    <property type="match status" value="1"/>
</dbReference>
<dbReference type="SUPFAM" id="SSF103506">
    <property type="entry name" value="Mitochondrial carrier"/>
    <property type="match status" value="1"/>
</dbReference>
<comment type="subunit">
    <text evidence="3">Monomer.</text>
</comment>
<dbReference type="InterPro" id="IPR023395">
    <property type="entry name" value="MCP_dom_sf"/>
</dbReference>
<dbReference type="Pfam" id="PF08238">
    <property type="entry name" value="Sel1"/>
    <property type="match status" value="11"/>
</dbReference>
<dbReference type="PRINTS" id="PR00927">
    <property type="entry name" value="ADPTRNSLCASE"/>
</dbReference>
<keyword evidence="4" id="KW-0813">Transport</keyword>
<comment type="catalytic activity">
    <reaction evidence="12">
        <text>ADP(in) + ATP(out) = ADP(out) + ATP(in)</text>
        <dbReference type="Rhea" id="RHEA:34999"/>
        <dbReference type="ChEBI" id="CHEBI:30616"/>
        <dbReference type="ChEBI" id="CHEBI:456216"/>
    </reaction>
    <physiologicalReaction direction="left-to-right" evidence="12">
        <dbReference type="Rhea" id="RHEA:35000"/>
    </physiologicalReaction>
</comment>
<dbReference type="Gene3D" id="1.25.40.10">
    <property type="entry name" value="Tetratricopeptide repeat domain"/>
    <property type="match status" value="3"/>
</dbReference>
<dbReference type="EMBL" id="JAAAIN010000136">
    <property type="protein sequence ID" value="KAG0319661.1"/>
    <property type="molecule type" value="Genomic_DNA"/>
</dbReference>
<accession>A0A9P6RL33</accession>
<dbReference type="InterPro" id="IPR006597">
    <property type="entry name" value="Sel1-like"/>
</dbReference>
<dbReference type="Proteomes" id="UP000823405">
    <property type="component" value="Unassembled WGS sequence"/>
</dbReference>
<keyword evidence="7" id="KW-0677">Repeat</keyword>
<dbReference type="GO" id="GO:1990544">
    <property type="term" value="P:mitochondrial ATP transmembrane transport"/>
    <property type="evidence" value="ECO:0007669"/>
    <property type="project" value="InterPro"/>
</dbReference>
<dbReference type="InterPro" id="IPR018108">
    <property type="entry name" value="MCP_transmembrane"/>
</dbReference>
<dbReference type="InterPro" id="IPR002113">
    <property type="entry name" value="ADT_euk_type"/>
</dbReference>
<keyword evidence="6 14" id="KW-0812">Transmembrane</keyword>
<evidence type="ECO:0000313" key="16">
    <source>
        <dbReference type="EMBL" id="KAG0319661.1"/>
    </source>
</evidence>
<sequence>MSNSAKTIFTDPHHAVTVERDLKEAEQGDMDATFRIGCIYQSGYDLLQNPTKAAKCFAREAAHGHREARYHLGLAYFNGMGVSKDYPTAMEWLFRAAHQDYPDAQSTIGFIFLNGQGGTPQDHRIALEWFLRAGCQGHAESQHMAGYLLACGEGVSVDLEEAFDWFFKAAKQGFAKSQHQLGHMYLNGHGVPVDCTTAMQWFSMSASQNYPASQYRLGCQFYTGCGVKQDYIKAGYWFLEAAKQGLADAQFYVGYCFSHGLGLDQNDAWAMDWYMMAGNQGHAQAQYHVGNRLYKGIGGPQDHPKAMEWFLKAAQQGIKEAQYNVGKMFDCGYGVDTGYVLAMEWYLKSAKQGYPPAQFRIGGLYSLGRGVVKNYVLAMKWFLKAAQQGHVIFKVTESGDVESQVEVGEYLRDGKGVRKNRIKARVWLQKVADQWIKDAQKALETLHLAKHGPDPLSTSPHTMSAIAYKNKKDAKAFATNFLIGGVNATVTMTATAPIERIKLLLQSQDELLKTNRLSHRYKGITDCFKRVIADEGIKPLWRGNSANIIRYFPSQALNFAFNDYFKTMFNFNRKRDGYAKWLAGNIVSGGAAGVSSLLAVYSLDYARTRLANDVLKGKNSGGTGARQFNGLVDVYKKTIATAIAGLYRGFPLSAFGIIVLRGLYFGLYDSILPLLPMQFYGSFLAQFALGFGVTTVAGLAAYPIDTVCRRMMMTSGEAVKYSSSFDAFRRIVHKESYKSLFNGAGTSILRVIPGACALSGYTQFQSIFFGKTYAGGSG</sequence>
<evidence type="ECO:0000256" key="13">
    <source>
        <dbReference type="ARBA" id="ARBA00045250"/>
    </source>
</evidence>
<dbReference type="Gene3D" id="1.50.40.10">
    <property type="entry name" value="Mitochondrial carrier domain"/>
    <property type="match status" value="1"/>
</dbReference>
<organism evidence="16 17">
    <name type="scientific">Linnemannia gamsii</name>
    <dbReference type="NCBI Taxonomy" id="64522"/>
    <lineage>
        <taxon>Eukaryota</taxon>
        <taxon>Fungi</taxon>
        <taxon>Fungi incertae sedis</taxon>
        <taxon>Mucoromycota</taxon>
        <taxon>Mortierellomycotina</taxon>
        <taxon>Mortierellomycetes</taxon>
        <taxon>Mortierellales</taxon>
        <taxon>Mortierellaceae</taxon>
        <taxon>Linnemannia</taxon>
    </lineage>
</organism>
<dbReference type="InterPro" id="IPR002067">
    <property type="entry name" value="MCP"/>
</dbReference>
<evidence type="ECO:0000256" key="14">
    <source>
        <dbReference type="PROSITE-ProRule" id="PRU00282"/>
    </source>
</evidence>
<comment type="function">
    <text evidence="13">ADP:ATP antiporter that mediates import of ADP into the mitochondrial matrix for ATP synthesis, and export of ATP out to fuel the cell. Cycles between the cytoplasmic-open state (c-state) and the matrix-open state (m-state): operates by the alternating access mechanism with a single substrate-binding site intermittently exposed to either the cytosolic (c-state) or matrix (m-state) side of the inner mitochondrial membrane.</text>
</comment>
<evidence type="ECO:0000256" key="11">
    <source>
        <dbReference type="ARBA" id="ARBA00023136"/>
    </source>
</evidence>
<feature type="transmembrane region" description="Helical" evidence="15">
    <location>
        <begin position="679"/>
        <end position="704"/>
    </location>
</feature>
<evidence type="ECO:0000256" key="3">
    <source>
        <dbReference type="ARBA" id="ARBA00011245"/>
    </source>
</evidence>
<proteinExistence type="inferred from homology"/>
<evidence type="ECO:0000256" key="10">
    <source>
        <dbReference type="ARBA" id="ARBA00023128"/>
    </source>
</evidence>
<feature type="repeat" description="Solcar" evidence="14">
    <location>
        <begin position="475"/>
        <end position="568"/>
    </location>
</feature>
<dbReference type="OrthoDB" id="270584at2759"/>
<dbReference type="SUPFAM" id="SSF81901">
    <property type="entry name" value="HCP-like"/>
    <property type="match status" value="3"/>
</dbReference>
<dbReference type="GO" id="GO:0005471">
    <property type="term" value="F:ATP:ADP antiporter activity"/>
    <property type="evidence" value="ECO:0007669"/>
    <property type="project" value="InterPro"/>
</dbReference>
<dbReference type="GO" id="GO:0005743">
    <property type="term" value="C:mitochondrial inner membrane"/>
    <property type="evidence" value="ECO:0007669"/>
    <property type="project" value="UniProtKB-SubCell"/>
</dbReference>
<feature type="transmembrane region" description="Helical" evidence="15">
    <location>
        <begin position="646"/>
        <end position="667"/>
    </location>
</feature>
<evidence type="ECO:0000256" key="4">
    <source>
        <dbReference type="ARBA" id="ARBA00022448"/>
    </source>
</evidence>
<gene>
    <name evidence="16" type="primary">ANT1_2</name>
    <name evidence="16" type="ORF">BGZ97_001713</name>
</gene>
<evidence type="ECO:0000256" key="8">
    <source>
        <dbReference type="ARBA" id="ARBA00022792"/>
    </source>
</evidence>
<evidence type="ECO:0000256" key="2">
    <source>
        <dbReference type="ARBA" id="ARBA00006375"/>
    </source>
</evidence>